<evidence type="ECO:0000256" key="6">
    <source>
        <dbReference type="ARBA" id="ARBA00023141"/>
    </source>
</evidence>
<dbReference type="GO" id="GO:0003856">
    <property type="term" value="F:3-dehydroquinate synthase activity"/>
    <property type="evidence" value="ECO:0007669"/>
    <property type="project" value="TreeGrafter"/>
</dbReference>
<comment type="cofactor">
    <cofactor evidence="1">
        <name>NAD(+)</name>
        <dbReference type="ChEBI" id="CHEBI:57540"/>
    </cofactor>
</comment>
<dbReference type="GO" id="GO:0046872">
    <property type="term" value="F:metal ion binding"/>
    <property type="evidence" value="ECO:0007669"/>
    <property type="project" value="UniProtKB-KW"/>
</dbReference>
<dbReference type="CDD" id="cd08195">
    <property type="entry name" value="DHQS"/>
    <property type="match status" value="1"/>
</dbReference>
<dbReference type="AlphaFoldDB" id="A0A9D9EE58"/>
<proteinExistence type="predicted"/>
<dbReference type="PIRSF" id="PIRSF001455">
    <property type="entry name" value="DHQ_synth"/>
    <property type="match status" value="1"/>
</dbReference>
<evidence type="ECO:0000259" key="10">
    <source>
        <dbReference type="Pfam" id="PF24621"/>
    </source>
</evidence>
<keyword evidence="7" id="KW-0456">Lyase</keyword>
<evidence type="ECO:0000256" key="7">
    <source>
        <dbReference type="ARBA" id="ARBA00023239"/>
    </source>
</evidence>
<dbReference type="InterPro" id="IPR030960">
    <property type="entry name" value="DHQS/DOIS_N"/>
</dbReference>
<name>A0A9D9EE58_9SPIR</name>
<evidence type="ECO:0000256" key="8">
    <source>
        <dbReference type="ARBA" id="ARBA00023285"/>
    </source>
</evidence>
<gene>
    <name evidence="11" type="ORF">IAC42_06810</name>
</gene>
<reference evidence="11" key="2">
    <citation type="journal article" date="2021" name="PeerJ">
        <title>Extensive microbial diversity within the chicken gut microbiome revealed by metagenomics and culture.</title>
        <authorList>
            <person name="Gilroy R."/>
            <person name="Ravi A."/>
            <person name="Getino M."/>
            <person name="Pursley I."/>
            <person name="Horton D.L."/>
            <person name="Alikhan N.F."/>
            <person name="Baker D."/>
            <person name="Gharbi K."/>
            <person name="Hall N."/>
            <person name="Watson M."/>
            <person name="Adriaenssens E.M."/>
            <person name="Foster-Nyarko E."/>
            <person name="Jarju S."/>
            <person name="Secka A."/>
            <person name="Antonio M."/>
            <person name="Oren A."/>
            <person name="Chaudhuri R.R."/>
            <person name="La Ragione R."/>
            <person name="Hildebrand F."/>
            <person name="Pallen M.J."/>
        </authorList>
    </citation>
    <scope>NUCLEOTIDE SEQUENCE</scope>
    <source>
        <strain evidence="11">11167</strain>
    </source>
</reference>
<evidence type="ECO:0000259" key="9">
    <source>
        <dbReference type="Pfam" id="PF01761"/>
    </source>
</evidence>
<dbReference type="SUPFAM" id="SSF56796">
    <property type="entry name" value="Dehydroquinate synthase-like"/>
    <property type="match status" value="1"/>
</dbReference>
<reference evidence="11" key="1">
    <citation type="submission" date="2020-10" db="EMBL/GenBank/DDBJ databases">
        <authorList>
            <person name="Gilroy R."/>
        </authorList>
    </citation>
    <scope>NUCLEOTIDE SEQUENCE</scope>
    <source>
        <strain evidence="11">11167</strain>
    </source>
</reference>
<dbReference type="InterPro" id="IPR030963">
    <property type="entry name" value="DHQ_synth_fam"/>
</dbReference>
<dbReference type="Pfam" id="PF24621">
    <property type="entry name" value="DHQS_C"/>
    <property type="match status" value="1"/>
</dbReference>
<dbReference type="GO" id="GO:0008652">
    <property type="term" value="P:amino acid biosynthetic process"/>
    <property type="evidence" value="ECO:0007669"/>
    <property type="project" value="UniProtKB-KW"/>
</dbReference>
<keyword evidence="3" id="KW-0028">Amino-acid biosynthesis</keyword>
<evidence type="ECO:0000313" key="11">
    <source>
        <dbReference type="EMBL" id="MBO8443454.1"/>
    </source>
</evidence>
<dbReference type="InterPro" id="IPR050071">
    <property type="entry name" value="Dehydroquinate_synthase"/>
</dbReference>
<evidence type="ECO:0000256" key="5">
    <source>
        <dbReference type="ARBA" id="ARBA00023027"/>
    </source>
</evidence>
<comment type="caution">
    <text evidence="11">The sequence shown here is derived from an EMBL/GenBank/DDBJ whole genome shotgun (WGS) entry which is preliminary data.</text>
</comment>
<dbReference type="GO" id="GO:0009073">
    <property type="term" value="P:aromatic amino acid family biosynthetic process"/>
    <property type="evidence" value="ECO:0007669"/>
    <property type="project" value="UniProtKB-KW"/>
</dbReference>
<feature type="domain" description="3-dehydroquinate synthase C-terminal" evidence="10">
    <location>
        <begin position="171"/>
        <end position="317"/>
    </location>
</feature>
<dbReference type="Proteomes" id="UP000823633">
    <property type="component" value="Unassembled WGS sequence"/>
</dbReference>
<evidence type="ECO:0000256" key="2">
    <source>
        <dbReference type="ARBA" id="ARBA00001941"/>
    </source>
</evidence>
<dbReference type="Gene3D" id="3.40.50.1970">
    <property type="match status" value="1"/>
</dbReference>
<keyword evidence="5" id="KW-0520">NAD</keyword>
<dbReference type="PANTHER" id="PTHR43622">
    <property type="entry name" value="3-DEHYDROQUINATE SYNTHASE"/>
    <property type="match status" value="1"/>
</dbReference>
<feature type="domain" description="3-dehydroquinate synthase N-terminal" evidence="9">
    <location>
        <begin position="57"/>
        <end position="168"/>
    </location>
</feature>
<organism evidence="11 12">
    <name type="scientific">Candidatus Aphodenecus pullistercoris</name>
    <dbReference type="NCBI Taxonomy" id="2840669"/>
    <lineage>
        <taxon>Bacteria</taxon>
        <taxon>Pseudomonadati</taxon>
        <taxon>Spirochaetota</taxon>
        <taxon>Spirochaetia</taxon>
        <taxon>Spirochaetales</taxon>
        <taxon>Candidatus Aphodenecus</taxon>
    </lineage>
</organism>
<keyword evidence="4" id="KW-0479">Metal-binding</keyword>
<comment type="cofactor">
    <cofactor evidence="2">
        <name>Co(2+)</name>
        <dbReference type="ChEBI" id="CHEBI:48828"/>
    </cofactor>
</comment>
<evidence type="ECO:0000256" key="1">
    <source>
        <dbReference type="ARBA" id="ARBA00001911"/>
    </source>
</evidence>
<evidence type="ECO:0000313" key="12">
    <source>
        <dbReference type="Proteomes" id="UP000823633"/>
    </source>
</evidence>
<accession>A0A9D9EE58</accession>
<evidence type="ECO:0000256" key="4">
    <source>
        <dbReference type="ARBA" id="ARBA00022723"/>
    </source>
</evidence>
<dbReference type="InterPro" id="IPR056179">
    <property type="entry name" value="DHQS_C"/>
</dbReference>
<evidence type="ECO:0000256" key="3">
    <source>
        <dbReference type="ARBA" id="ARBA00022605"/>
    </source>
</evidence>
<keyword evidence="8" id="KW-0170">Cobalt</keyword>
<dbReference type="Pfam" id="PF01761">
    <property type="entry name" value="DHQ_synthase"/>
    <property type="match status" value="1"/>
</dbReference>
<dbReference type="EMBL" id="JADIMU010000044">
    <property type="protein sequence ID" value="MBO8443454.1"/>
    <property type="molecule type" value="Genomic_DNA"/>
</dbReference>
<keyword evidence="6" id="KW-0057">Aromatic amino acid biosynthesis</keyword>
<dbReference type="PANTHER" id="PTHR43622:SF7">
    <property type="entry name" value="3-DEHYDROQUINATE SYNTHASE, CHLOROPLASTIC"/>
    <property type="match status" value="1"/>
</dbReference>
<sequence length="351" mass="38777">MAQDFTVQLAAGRTSSVIFLDGIKALSHRLSSYGSRAVWVFDDNSARLFTSLPEHTVVLPSGEEHKTWASVEKILTAALDAHLSRDSWFIGFGGGVVCDLTALASSLYMRGSRLILVPTTLLCMVDATLGGKSAIDFKGGKNLVGTFWPARDVLITPACLRTLPDAEYMSGMGEVLKHAFLSADHRLYDLLMEKKDAILARDRDVLLELLDLSLHVKASYLERDPEETKGIRQALNLGHTFAHALESIENFTVKHGMAVAWGLSRAMECGVAAGVTPSWIQEKADGLLRFYGYDIDRRIERGRWLDWQAATAKDKKNFSGTINFVLLEDWGRPVLRPLDSALVRSAVIRKA</sequence>
<protein>
    <submittedName>
        <fullName evidence="11">3-dehydroquinate synthase</fullName>
    </submittedName>
</protein>
<dbReference type="Gene3D" id="1.20.1090.10">
    <property type="entry name" value="Dehydroquinate synthase-like - alpha domain"/>
    <property type="match status" value="1"/>
</dbReference>